<keyword evidence="3" id="KW-0393">Immunoglobulin domain</keyword>
<gene>
    <name evidence="8" type="primary">LOC114850901</name>
</gene>
<keyword evidence="4" id="KW-1133">Transmembrane helix</keyword>
<keyword evidence="4" id="KW-0812">Transmembrane</keyword>
<dbReference type="Proteomes" id="UP000515150">
    <property type="component" value="Unplaced"/>
</dbReference>
<evidence type="ECO:0000256" key="2">
    <source>
        <dbReference type="ARBA" id="ARBA00023136"/>
    </source>
</evidence>
<evidence type="ECO:0000256" key="3">
    <source>
        <dbReference type="ARBA" id="ARBA00023319"/>
    </source>
</evidence>
<evidence type="ECO:0000313" key="7">
    <source>
        <dbReference type="Proteomes" id="UP000515150"/>
    </source>
</evidence>
<dbReference type="PANTHER" id="PTHR24100">
    <property type="entry name" value="BUTYROPHILIN"/>
    <property type="match status" value="1"/>
</dbReference>
<dbReference type="InterPro" id="IPR050504">
    <property type="entry name" value="IgSF_BTN/MOG"/>
</dbReference>
<dbReference type="GO" id="GO:0050852">
    <property type="term" value="P:T cell receptor signaling pathway"/>
    <property type="evidence" value="ECO:0007669"/>
    <property type="project" value="TreeGrafter"/>
</dbReference>
<feature type="transmembrane region" description="Helical" evidence="4">
    <location>
        <begin position="257"/>
        <end position="278"/>
    </location>
</feature>
<protein>
    <submittedName>
        <fullName evidence="8">Butyrophilin-like protein 1 isoform X1</fullName>
    </submittedName>
</protein>
<dbReference type="InterPro" id="IPR053896">
    <property type="entry name" value="BTN3A2-like_Ig-C"/>
</dbReference>
<organism evidence="7 8">
    <name type="scientific">Betta splendens</name>
    <name type="common">Siamese fighting fish</name>
    <dbReference type="NCBI Taxonomy" id="158456"/>
    <lineage>
        <taxon>Eukaryota</taxon>
        <taxon>Metazoa</taxon>
        <taxon>Chordata</taxon>
        <taxon>Craniata</taxon>
        <taxon>Vertebrata</taxon>
        <taxon>Euteleostomi</taxon>
        <taxon>Actinopterygii</taxon>
        <taxon>Neopterygii</taxon>
        <taxon>Teleostei</taxon>
        <taxon>Neoteleostei</taxon>
        <taxon>Acanthomorphata</taxon>
        <taxon>Anabantaria</taxon>
        <taxon>Anabantiformes</taxon>
        <taxon>Anabantoidei</taxon>
        <taxon>Osphronemidae</taxon>
        <taxon>Betta</taxon>
    </lineage>
</organism>
<reference evidence="8" key="1">
    <citation type="submission" date="2025-08" db="UniProtKB">
        <authorList>
            <consortium name="RefSeq"/>
        </authorList>
    </citation>
    <scope>IDENTIFICATION</scope>
</reference>
<keyword evidence="2 4" id="KW-0472">Membrane</keyword>
<feature type="chain" id="PRO_5027687077" evidence="5">
    <location>
        <begin position="25"/>
        <end position="307"/>
    </location>
</feature>
<dbReference type="InterPro" id="IPR036179">
    <property type="entry name" value="Ig-like_dom_sf"/>
</dbReference>
<dbReference type="SUPFAM" id="SSF48726">
    <property type="entry name" value="Immunoglobulin"/>
    <property type="match status" value="2"/>
</dbReference>
<dbReference type="Gene3D" id="2.60.40.10">
    <property type="entry name" value="Immunoglobulins"/>
    <property type="match status" value="2"/>
</dbReference>
<dbReference type="AlphaFoldDB" id="A0A6P7LU19"/>
<accession>A0A6P7LU19</accession>
<dbReference type="OrthoDB" id="9049620at2759"/>
<sequence>MLHLGFNFWLNVFFCLWFAGKTNGRRTDVVTVVVKEGEDAILPCSISSKENIVRGLFDWKKDGQKEVFMYNAGVVYQNGHLGQDEQFKGRVSHFSEQLEFGNASITITNTKQDDSGNYTCVFPRTNPGETYYIRLVVDLVFMDRSEEILVAAPNPTVLIADVTEAGVLLQCVVHCASPEPKLQWKDCGGNLLPAEEPQVSKRRDHYNVILQTTVTKTTSNCFYCEVKQDEIGHIVNKSITVPEKLFDDKPIITVPGFMAGFCAGLLTAIAAGVVLFIGRKYVWKKDDQRQKSRSNCGTLEPLASGPV</sequence>
<keyword evidence="5" id="KW-0732">Signal</keyword>
<dbReference type="Pfam" id="PF22705">
    <property type="entry name" value="C2-set_3"/>
    <property type="match status" value="1"/>
</dbReference>
<dbReference type="SMART" id="SM00406">
    <property type="entry name" value="IGv"/>
    <property type="match status" value="1"/>
</dbReference>
<feature type="domain" description="Ig-like" evidence="6">
    <location>
        <begin position="155"/>
        <end position="240"/>
    </location>
</feature>
<dbReference type="PANTHER" id="PTHR24100:SF151">
    <property type="entry name" value="ICOS LIGAND"/>
    <property type="match status" value="1"/>
</dbReference>
<evidence type="ECO:0000313" key="8">
    <source>
        <dbReference type="RefSeq" id="XP_028998311.1"/>
    </source>
</evidence>
<dbReference type="InterPro" id="IPR003599">
    <property type="entry name" value="Ig_sub"/>
</dbReference>
<dbReference type="InParanoid" id="A0A6P7LU19"/>
<dbReference type="RefSeq" id="XP_028998311.1">
    <property type="nucleotide sequence ID" value="XM_029142478.3"/>
</dbReference>
<dbReference type="Pfam" id="PF07686">
    <property type="entry name" value="V-set"/>
    <property type="match status" value="1"/>
</dbReference>
<evidence type="ECO:0000256" key="1">
    <source>
        <dbReference type="ARBA" id="ARBA00004370"/>
    </source>
</evidence>
<feature type="domain" description="Ig-like" evidence="6">
    <location>
        <begin position="27"/>
        <end position="120"/>
    </location>
</feature>
<proteinExistence type="predicted"/>
<dbReference type="InterPro" id="IPR013106">
    <property type="entry name" value="Ig_V-set"/>
</dbReference>
<keyword evidence="7" id="KW-1185">Reference proteome</keyword>
<feature type="signal peptide" evidence="5">
    <location>
        <begin position="1"/>
        <end position="24"/>
    </location>
</feature>
<evidence type="ECO:0000256" key="4">
    <source>
        <dbReference type="SAM" id="Phobius"/>
    </source>
</evidence>
<evidence type="ECO:0000256" key="5">
    <source>
        <dbReference type="SAM" id="SignalP"/>
    </source>
</evidence>
<dbReference type="InterPro" id="IPR013783">
    <property type="entry name" value="Ig-like_fold"/>
</dbReference>
<dbReference type="GO" id="GO:0009897">
    <property type="term" value="C:external side of plasma membrane"/>
    <property type="evidence" value="ECO:0007669"/>
    <property type="project" value="TreeGrafter"/>
</dbReference>
<dbReference type="InterPro" id="IPR007110">
    <property type="entry name" value="Ig-like_dom"/>
</dbReference>
<dbReference type="SMART" id="SM00409">
    <property type="entry name" value="IG"/>
    <property type="match status" value="1"/>
</dbReference>
<evidence type="ECO:0000259" key="6">
    <source>
        <dbReference type="PROSITE" id="PS50835"/>
    </source>
</evidence>
<dbReference type="PROSITE" id="PS50835">
    <property type="entry name" value="IG_LIKE"/>
    <property type="match status" value="2"/>
</dbReference>
<dbReference type="GO" id="GO:0001817">
    <property type="term" value="P:regulation of cytokine production"/>
    <property type="evidence" value="ECO:0007669"/>
    <property type="project" value="TreeGrafter"/>
</dbReference>
<comment type="subcellular location">
    <subcellularLocation>
        <location evidence="1">Membrane</location>
    </subcellularLocation>
</comment>
<dbReference type="GO" id="GO:0005102">
    <property type="term" value="F:signaling receptor binding"/>
    <property type="evidence" value="ECO:0007669"/>
    <property type="project" value="TreeGrafter"/>
</dbReference>
<dbReference type="GeneID" id="114850901"/>
<dbReference type="KEGG" id="bspl:114850901"/>
<name>A0A6P7LU19_BETSP</name>